<evidence type="ECO:0000259" key="10">
    <source>
        <dbReference type="PROSITE" id="PS50023"/>
    </source>
</evidence>
<dbReference type="Gene3D" id="2.10.110.10">
    <property type="entry name" value="Cysteine Rich Protein"/>
    <property type="match status" value="3"/>
</dbReference>
<keyword evidence="4 9" id="KW-0479">Metal-binding</keyword>
<comment type="subcellular location">
    <subcellularLocation>
        <location evidence="1">Cell junction</location>
    </subcellularLocation>
    <subcellularLocation>
        <location evidence="2">Cytoplasm</location>
    </subcellularLocation>
</comment>
<dbReference type="GO" id="GO:0030036">
    <property type="term" value="P:actin cytoskeleton organization"/>
    <property type="evidence" value="ECO:0007669"/>
    <property type="project" value="TreeGrafter"/>
</dbReference>
<evidence type="ECO:0000256" key="7">
    <source>
        <dbReference type="ARBA" id="ARBA00022949"/>
    </source>
</evidence>
<dbReference type="GO" id="GO:0003779">
    <property type="term" value="F:actin binding"/>
    <property type="evidence" value="ECO:0007669"/>
    <property type="project" value="TreeGrafter"/>
</dbReference>
<sequence length="336" mass="37887">MSTSASNNGRHSVTWADVANYANEALLSDLQHTTEVLKRTKLNDRCISSASDLEPIYQEQTRSYGSCFHGLDSIEQMLDDYSQKRKTPEDEWYANSLTSQAERPTVQSLFRELEHDSCSRSVGGLLSQPSGNVQQNSPTSDPLQLDSMLGTLQKDMSKHGINTIPKGDCASCGKAIVGQVVIALGKMWHPGHYVCCQCGEELGHRNFFERGGKAYCENDYHDMFSPRCAYCNGPIKDRCVTALGKTFHAEHFVCAECGRQFGEEGFHEKNGQPYCKTDFFRMFAPKCNGCKNPIKMHFITALGTHWHPECFICQGNEYFIKRCPMHVIYSEEEEEK</sequence>
<organism evidence="11">
    <name type="scientific">Wuchereria bancrofti</name>
    <dbReference type="NCBI Taxonomy" id="6293"/>
    <lineage>
        <taxon>Eukaryota</taxon>
        <taxon>Metazoa</taxon>
        <taxon>Ecdysozoa</taxon>
        <taxon>Nematoda</taxon>
        <taxon>Chromadorea</taxon>
        <taxon>Rhabditida</taxon>
        <taxon>Spirurina</taxon>
        <taxon>Spiruromorpha</taxon>
        <taxon>Filarioidea</taxon>
        <taxon>Onchocercidae</taxon>
        <taxon>Wuchereria</taxon>
    </lineage>
</organism>
<evidence type="ECO:0000256" key="6">
    <source>
        <dbReference type="ARBA" id="ARBA00022833"/>
    </source>
</evidence>
<dbReference type="PANTHER" id="PTHR24214">
    <property type="entry name" value="PDZ AND LIM DOMAIN PROTEIN ZASP"/>
    <property type="match status" value="1"/>
</dbReference>
<dbReference type="PROSITE" id="PS50023">
    <property type="entry name" value="LIM_DOMAIN_2"/>
    <property type="match status" value="2"/>
</dbReference>
<evidence type="ECO:0000256" key="2">
    <source>
        <dbReference type="ARBA" id="ARBA00004496"/>
    </source>
</evidence>
<evidence type="ECO:0000313" key="11">
    <source>
        <dbReference type="WBParaSite" id="maker-PairedContig_1944-snap-gene-3.32-mRNA-1"/>
    </source>
</evidence>
<dbReference type="FunFam" id="2.10.110.10:FF:000018">
    <property type="entry name" value="Paxillin isoform 1"/>
    <property type="match status" value="1"/>
</dbReference>
<protein>
    <submittedName>
        <fullName evidence="11">Paxillin</fullName>
    </submittedName>
</protein>
<proteinExistence type="predicted"/>
<dbReference type="STRING" id="6293.A0A1I8EGF8"/>
<dbReference type="GO" id="GO:0046872">
    <property type="term" value="F:metal ion binding"/>
    <property type="evidence" value="ECO:0007669"/>
    <property type="project" value="UniProtKB-KW"/>
</dbReference>
<dbReference type="GO" id="GO:0005912">
    <property type="term" value="C:adherens junction"/>
    <property type="evidence" value="ECO:0007669"/>
    <property type="project" value="TreeGrafter"/>
</dbReference>
<keyword evidence="6 9" id="KW-0862">Zinc</keyword>
<dbReference type="SUPFAM" id="SSF57716">
    <property type="entry name" value="Glucocorticoid receptor-like (DNA-binding domain)"/>
    <property type="match status" value="3"/>
</dbReference>
<name>A0A1I8EGF8_WUCBA</name>
<evidence type="ECO:0000256" key="5">
    <source>
        <dbReference type="ARBA" id="ARBA00022737"/>
    </source>
</evidence>
<dbReference type="InterPro" id="IPR050604">
    <property type="entry name" value="PDZ-LIM_domain"/>
</dbReference>
<feature type="domain" description="LIM zinc-binding" evidence="10">
    <location>
        <begin position="167"/>
        <end position="225"/>
    </location>
</feature>
<reference evidence="11" key="1">
    <citation type="submission" date="2016-11" db="UniProtKB">
        <authorList>
            <consortium name="WormBaseParasite"/>
        </authorList>
    </citation>
    <scope>IDENTIFICATION</scope>
    <source>
        <strain evidence="11">pt0022</strain>
    </source>
</reference>
<dbReference type="PANTHER" id="PTHR24214:SF62">
    <property type="entry name" value="LEUPAXIN"/>
    <property type="match status" value="1"/>
</dbReference>
<dbReference type="SMART" id="SM00132">
    <property type="entry name" value="LIM"/>
    <property type="match status" value="3"/>
</dbReference>
<accession>A0A1I8EGF8</accession>
<dbReference type="WBParaSite" id="maker-PairedContig_1944-snap-gene-3.32-mRNA-1">
    <property type="protein sequence ID" value="maker-PairedContig_1944-snap-gene-3.32-mRNA-1"/>
    <property type="gene ID" value="maker-PairedContig_1944-snap-gene-3.32"/>
</dbReference>
<evidence type="ECO:0000256" key="8">
    <source>
        <dbReference type="ARBA" id="ARBA00023038"/>
    </source>
</evidence>
<dbReference type="CDD" id="cd09337">
    <property type="entry name" value="LIM2_Paxillin_like"/>
    <property type="match status" value="1"/>
</dbReference>
<dbReference type="GO" id="GO:0030018">
    <property type="term" value="C:Z disc"/>
    <property type="evidence" value="ECO:0007669"/>
    <property type="project" value="TreeGrafter"/>
</dbReference>
<evidence type="ECO:0000256" key="4">
    <source>
        <dbReference type="ARBA" id="ARBA00022723"/>
    </source>
</evidence>
<dbReference type="GO" id="GO:0061061">
    <property type="term" value="P:muscle structure development"/>
    <property type="evidence" value="ECO:0007669"/>
    <property type="project" value="TreeGrafter"/>
</dbReference>
<dbReference type="GO" id="GO:0051371">
    <property type="term" value="F:muscle alpha-actinin binding"/>
    <property type="evidence" value="ECO:0007669"/>
    <property type="project" value="TreeGrafter"/>
</dbReference>
<feature type="domain" description="LIM zinc-binding" evidence="10">
    <location>
        <begin position="226"/>
        <end position="285"/>
    </location>
</feature>
<dbReference type="InterPro" id="IPR001781">
    <property type="entry name" value="Znf_LIM"/>
</dbReference>
<dbReference type="FunFam" id="2.10.110.10:FF:000008">
    <property type="entry name" value="Paxillin isoform 1"/>
    <property type="match status" value="1"/>
</dbReference>
<keyword evidence="8 9" id="KW-0440">LIM domain</keyword>
<dbReference type="AlphaFoldDB" id="A0A1I8EGF8"/>
<dbReference type="PROSITE" id="PS00478">
    <property type="entry name" value="LIM_DOMAIN_1"/>
    <property type="match status" value="1"/>
</dbReference>
<keyword evidence="5" id="KW-0677">Repeat</keyword>
<keyword evidence="3" id="KW-0963">Cytoplasm</keyword>
<dbReference type="Pfam" id="PF00412">
    <property type="entry name" value="LIM"/>
    <property type="match status" value="3"/>
</dbReference>
<evidence type="ECO:0000256" key="1">
    <source>
        <dbReference type="ARBA" id="ARBA00004282"/>
    </source>
</evidence>
<dbReference type="GO" id="GO:0007507">
    <property type="term" value="P:heart development"/>
    <property type="evidence" value="ECO:0007669"/>
    <property type="project" value="TreeGrafter"/>
</dbReference>
<dbReference type="GO" id="GO:0031941">
    <property type="term" value="C:filamentous actin"/>
    <property type="evidence" value="ECO:0007669"/>
    <property type="project" value="TreeGrafter"/>
</dbReference>
<dbReference type="GO" id="GO:0001725">
    <property type="term" value="C:stress fiber"/>
    <property type="evidence" value="ECO:0007669"/>
    <property type="project" value="TreeGrafter"/>
</dbReference>
<keyword evidence="7" id="KW-0965">Cell junction</keyword>
<evidence type="ECO:0000256" key="9">
    <source>
        <dbReference type="PROSITE-ProRule" id="PRU00125"/>
    </source>
</evidence>
<evidence type="ECO:0000256" key="3">
    <source>
        <dbReference type="ARBA" id="ARBA00022490"/>
    </source>
</evidence>